<dbReference type="Pfam" id="PF05133">
    <property type="entry name" value="SPP1_portal"/>
    <property type="match status" value="1"/>
</dbReference>
<evidence type="ECO:0000313" key="5">
    <source>
        <dbReference type="Proteomes" id="UP000650994"/>
    </source>
</evidence>
<keyword evidence="5" id="KW-1185">Reference proteome</keyword>
<reference evidence="4" key="2">
    <citation type="submission" date="2016-11" db="EMBL/GenBank/DDBJ databases">
        <authorList>
            <person name="Varghese N."/>
            <person name="Submissions S."/>
        </authorList>
    </citation>
    <scope>NUCLEOTIDE SEQUENCE [LARGE SCALE GENOMIC DNA]</scope>
    <source>
        <strain evidence="4">DSM 27989</strain>
    </source>
</reference>
<name>A0A1M6X9T3_9FLAO</name>
<feature type="compositionally biased region" description="Basic and acidic residues" evidence="1">
    <location>
        <begin position="449"/>
        <end position="459"/>
    </location>
</feature>
<dbReference type="InterPro" id="IPR021145">
    <property type="entry name" value="Portal_protein_SPP1_Gp6-like"/>
</dbReference>
<feature type="region of interest" description="Disordered" evidence="1">
    <location>
        <begin position="429"/>
        <end position="470"/>
    </location>
</feature>
<reference evidence="3" key="3">
    <citation type="submission" date="2016-11" db="EMBL/GenBank/DDBJ databases">
        <authorList>
            <person name="Jaros S."/>
            <person name="Januszkiewicz K."/>
            <person name="Wedrychowicz H."/>
        </authorList>
    </citation>
    <scope>NUCLEOTIDE SEQUENCE [LARGE SCALE GENOMIC DNA]</scope>
    <source>
        <strain evidence="3">DSM 27989</strain>
    </source>
</reference>
<evidence type="ECO:0000313" key="4">
    <source>
        <dbReference type="Proteomes" id="UP000184120"/>
    </source>
</evidence>
<gene>
    <name evidence="2" type="ORF">GCM10010984_17230</name>
    <name evidence="3" type="ORF">SAMN05443634_105169</name>
</gene>
<dbReference type="AlphaFoldDB" id="A0A1M6X9T3"/>
<reference evidence="2" key="5">
    <citation type="submission" date="2024-05" db="EMBL/GenBank/DDBJ databases">
        <authorList>
            <person name="Sun Q."/>
            <person name="Zhou Y."/>
        </authorList>
    </citation>
    <scope>NUCLEOTIDE SEQUENCE</scope>
    <source>
        <strain evidence="2">CGMCC 1.12707</strain>
    </source>
</reference>
<dbReference type="OrthoDB" id="1452435at2"/>
<organism evidence="3 4">
    <name type="scientific">Chishuiella changwenlii</name>
    <dbReference type="NCBI Taxonomy" id="1434701"/>
    <lineage>
        <taxon>Bacteria</taxon>
        <taxon>Pseudomonadati</taxon>
        <taxon>Bacteroidota</taxon>
        <taxon>Flavobacteriia</taxon>
        <taxon>Flavobacteriales</taxon>
        <taxon>Weeksellaceae</taxon>
        <taxon>Chishuiella</taxon>
    </lineage>
</organism>
<protein>
    <submittedName>
        <fullName evidence="3">Phage portal protein, SPP1 Gp6-like</fullName>
    </submittedName>
</protein>
<dbReference type="Proteomes" id="UP000184120">
    <property type="component" value="Unassembled WGS sequence"/>
</dbReference>
<dbReference type="EMBL" id="FRBH01000005">
    <property type="protein sequence ID" value="SHL02693.1"/>
    <property type="molecule type" value="Genomic_DNA"/>
</dbReference>
<sequence>MKELYDLLGIPETEGINKLIEALKQGKDKTKIIEDAIKQLDPNKHDIMNPVLRDKRNKKESQKTKDKELVSIALALQKWIVKKEKAMIFGNTPLLKANIDQKNQTQKAILKAIERILHDNKESSFNRKIAESVGSYTEGGEIWYLRKKEENHPSYGFDTNIDVKVMQLTPKNGENLYTYKDEFGDLKAFSRNYSKKENGKDVDYFEVYTSDKTYIFKKDASDWVIIEGYPLDQELNKIPIAFAEQEQTSWYDVQKLIERYEQLISDHGEVNDRNAYPVLLVKGALVGALEKGPGGGLELDEKGDASYLSWDNAPESIKLEIENIVKNIQLISQTPNISFEEVKSLGALSGTALKMLFLDAHLKVMEKREIYDEYLQRRINIIKRILATLNAVWKKEIDNMIIEPEIVPFMVENEKEQVEIALLKNGNKPLESHEKSVKDWQGQDTEDYEQIKKEEKDAASVDYFSSEEVE</sequence>
<evidence type="ECO:0000256" key="1">
    <source>
        <dbReference type="SAM" id="MobiDB-lite"/>
    </source>
</evidence>
<proteinExistence type="predicted"/>
<accession>A0A1M6X9T3</accession>
<evidence type="ECO:0000313" key="2">
    <source>
        <dbReference type="EMBL" id="GGF00212.1"/>
    </source>
</evidence>
<dbReference type="EMBL" id="BMFL01000011">
    <property type="protein sequence ID" value="GGF00212.1"/>
    <property type="molecule type" value="Genomic_DNA"/>
</dbReference>
<dbReference type="Proteomes" id="UP000650994">
    <property type="component" value="Unassembled WGS sequence"/>
</dbReference>
<evidence type="ECO:0000313" key="3">
    <source>
        <dbReference type="EMBL" id="SHL02693.1"/>
    </source>
</evidence>
<reference evidence="2" key="1">
    <citation type="journal article" date="2014" name="Int. J. Syst. Evol. Microbiol.">
        <title>Complete genome of a new Firmicutes species belonging to the dominant human colonic microbiota ('Ruminococcus bicirculans') reveals two chromosomes and a selective capacity to utilize plant glucans.</title>
        <authorList>
            <consortium name="NISC Comparative Sequencing Program"/>
            <person name="Wegmann U."/>
            <person name="Louis P."/>
            <person name="Goesmann A."/>
            <person name="Henrissat B."/>
            <person name="Duncan S.H."/>
            <person name="Flint H.J."/>
        </authorList>
    </citation>
    <scope>NUCLEOTIDE SEQUENCE</scope>
    <source>
        <strain evidence="2">CGMCC 1.12707</strain>
    </source>
</reference>
<dbReference type="RefSeq" id="WP_072931216.1">
    <property type="nucleotide sequence ID" value="NZ_BMFL01000011.1"/>
</dbReference>
<reference evidence="5" key="4">
    <citation type="journal article" date="2019" name="Int. J. Syst. Evol. Microbiol.">
        <title>The Global Catalogue of Microorganisms (GCM) 10K type strain sequencing project: providing services to taxonomists for standard genome sequencing and annotation.</title>
        <authorList>
            <consortium name="The Broad Institute Genomics Platform"/>
            <consortium name="The Broad Institute Genome Sequencing Center for Infectious Disease"/>
            <person name="Wu L."/>
            <person name="Ma J."/>
        </authorList>
    </citation>
    <scope>NUCLEOTIDE SEQUENCE [LARGE SCALE GENOMIC DNA]</scope>
    <source>
        <strain evidence="5">CGMCC 1.12707</strain>
    </source>
</reference>
<dbReference type="STRING" id="1434701.SAMN05443634_105169"/>